<dbReference type="InterPro" id="IPR006150">
    <property type="entry name" value="Cys_repeat_1"/>
</dbReference>
<sequence>MTSPSLVLLISMFASCFAQGPPPDRPDCSAGWHSSELTYVPTIGMCADYEAGTGVPCSPNAPFTCTGRNPFCAQSDGKEFRCCSDIVQDSADLPDLEPDMIKPVCPNGAIPYKIPQVMVCDPSIVNFCPNDYTCVEAGNGHLLPPEGRSLCCKTSTLYSFAKVFLELNLSPRIVPQPPLAAIDFVTLNVHTSVMMHAPEIRTEDHFVLTPYKLLEPAYIKKVTLFHEPTKGSFLHVVMFNPNSKNEHMQFYYDRKANGKTIDLEEPIADGGFISKHIVNQPFSFNIEQHRAVVNENYRKMWVVLVYKTVDPLTRLFVSVSTDLNAKYRSVVEFLRSDTGKRLGTPVAGNYFFVSGRVRYSFFPDMLRLSVALLGLLCVASTLAADSEGTSFHALFFRNQLNSSLLELTFVNGGSVDATVNVTFFIWNGDYSPLKGHPVPVKAKSSSTFDVDPKVIYPTIGPGFNIYPDLRIKITSNVKISVYAVNLAQSSTKPHKVGDTYLVLPDSMAGSNFVVSLPDAVEASDSAALWQMKVLFFIPINDTVQVTVDQYSASGHVVSTSFPLQAGQKSDLRYFAQMTGFGNSLFKIHGDGKFLVLAGVTCAPEQSARDCDFAAFMPPPTPLDAKCGCAVDDQHPTYAQMDSYFLSAPASCSGSVPYTVFNEGGLSSKQSLSTINSAGPFGAPLSGKYFLYSAASALLQMTRVGDRSPSGGGLYLDIVPATSQFLTGSTSFDLRSEGVVTIAMLKAAAGSLKFDGVVVSSDTQGAFGCIGDYCFATISKVAAGFHTVSTDVGSYSIEVQVNVASAYTMGFVPAYNTQHSNTDTCIPVTVPPTTTTSPATPSQTTTDGNQLNTASLYHHHELHYHASCHALRILHWTYLFAFGIFFFDDCGNDHQGLFAIHDVDLRDSRARDRAFPILEIPI</sequence>
<dbReference type="EMBL" id="JAUCMV010000004">
    <property type="protein sequence ID" value="KAK0403513.1"/>
    <property type="molecule type" value="Genomic_DNA"/>
</dbReference>
<accession>A0AA39HEV4</accession>
<proteinExistence type="predicted"/>
<dbReference type="SMART" id="SM00289">
    <property type="entry name" value="WR1"/>
    <property type="match status" value="2"/>
</dbReference>
<gene>
    <name evidence="2" type="ORF">QR680_016966</name>
</gene>
<dbReference type="Proteomes" id="UP001175271">
    <property type="component" value="Unassembled WGS sequence"/>
</dbReference>
<protein>
    <recommendedName>
        <fullName evidence="4">IgGFc-binding protein N-terminal domain-containing protein</fullName>
    </recommendedName>
</protein>
<name>A0AA39HEV4_9BILA</name>
<reference evidence="2" key="1">
    <citation type="submission" date="2023-06" db="EMBL/GenBank/DDBJ databases">
        <title>Genomic analysis of the entomopathogenic nematode Steinernema hermaphroditum.</title>
        <authorList>
            <person name="Schwarz E.M."/>
            <person name="Heppert J.K."/>
            <person name="Baniya A."/>
            <person name="Schwartz H.T."/>
            <person name="Tan C.-H."/>
            <person name="Antoshechkin I."/>
            <person name="Sternberg P.W."/>
            <person name="Goodrich-Blair H."/>
            <person name="Dillman A.R."/>
        </authorList>
    </citation>
    <scope>NUCLEOTIDE SEQUENCE</scope>
    <source>
        <strain evidence="2">PS9179</strain>
        <tissue evidence="2">Whole animal</tissue>
    </source>
</reference>
<evidence type="ECO:0000256" key="1">
    <source>
        <dbReference type="SAM" id="SignalP"/>
    </source>
</evidence>
<dbReference type="AlphaFoldDB" id="A0AA39HEV4"/>
<keyword evidence="3" id="KW-1185">Reference proteome</keyword>
<feature type="signal peptide" evidence="1">
    <location>
        <begin position="1"/>
        <end position="18"/>
    </location>
</feature>
<organism evidence="2 3">
    <name type="scientific">Steinernema hermaphroditum</name>
    <dbReference type="NCBI Taxonomy" id="289476"/>
    <lineage>
        <taxon>Eukaryota</taxon>
        <taxon>Metazoa</taxon>
        <taxon>Ecdysozoa</taxon>
        <taxon>Nematoda</taxon>
        <taxon>Chromadorea</taxon>
        <taxon>Rhabditida</taxon>
        <taxon>Tylenchina</taxon>
        <taxon>Panagrolaimomorpha</taxon>
        <taxon>Strongyloidoidea</taxon>
        <taxon>Steinernematidae</taxon>
        <taxon>Steinernema</taxon>
    </lineage>
</organism>
<evidence type="ECO:0000313" key="3">
    <source>
        <dbReference type="Proteomes" id="UP001175271"/>
    </source>
</evidence>
<evidence type="ECO:0000313" key="2">
    <source>
        <dbReference type="EMBL" id="KAK0403513.1"/>
    </source>
</evidence>
<feature type="chain" id="PRO_5041340225" description="IgGFc-binding protein N-terminal domain-containing protein" evidence="1">
    <location>
        <begin position="19"/>
        <end position="921"/>
    </location>
</feature>
<evidence type="ECO:0008006" key="4">
    <source>
        <dbReference type="Google" id="ProtNLM"/>
    </source>
</evidence>
<comment type="caution">
    <text evidence="2">The sequence shown here is derived from an EMBL/GenBank/DDBJ whole genome shotgun (WGS) entry which is preliminary data.</text>
</comment>
<keyword evidence="1" id="KW-0732">Signal</keyword>